<dbReference type="EMBL" id="QGNW01002630">
    <property type="protein sequence ID" value="RVW14055.1"/>
    <property type="molecule type" value="Genomic_DNA"/>
</dbReference>
<protein>
    <submittedName>
        <fullName evidence="1">Uncharacterized protein</fullName>
    </submittedName>
</protein>
<evidence type="ECO:0000313" key="1">
    <source>
        <dbReference type="EMBL" id="RVW14055.1"/>
    </source>
</evidence>
<sequence>MVNKGDSGLWRQSNGFAFVEPVVHSEDSLCSAGELSGLKSSSCGKFCNQFNGLSMAETDIPPPDGKSIPDEPIVNVNVSSIKTTNIAADSGVICLYRCCAECLYTLHSLMQKILIREWEVNGTYWTVEDVHDVVASLSVDLLSAVRKNYAAESFGNLFDKKMRQENHGKLSECQEMSICQCKNSGNRDGVLVPIDLDKDVSFHSWVGLCLGNIWLSLRNLGVELPLRDSSKAFDSLGRNLHLCFMAVIMHSWKVRRSPNDADMKCNNRASWGVNTSFEEGSEVHGDGEKVVQENGDDSRGFGPGGSPSTWGTHECDFVASLNKLVGEMEELSHMAKGKPWEHDYLKFWGLGHGPVFSL</sequence>
<organism evidence="1 2">
    <name type="scientific">Vitis vinifera</name>
    <name type="common">Grape</name>
    <dbReference type="NCBI Taxonomy" id="29760"/>
    <lineage>
        <taxon>Eukaryota</taxon>
        <taxon>Viridiplantae</taxon>
        <taxon>Streptophyta</taxon>
        <taxon>Embryophyta</taxon>
        <taxon>Tracheophyta</taxon>
        <taxon>Spermatophyta</taxon>
        <taxon>Magnoliopsida</taxon>
        <taxon>eudicotyledons</taxon>
        <taxon>Gunneridae</taxon>
        <taxon>Pentapetalae</taxon>
        <taxon>rosids</taxon>
        <taxon>Vitales</taxon>
        <taxon>Vitaceae</taxon>
        <taxon>Viteae</taxon>
        <taxon>Vitis</taxon>
    </lineage>
</organism>
<dbReference type="Proteomes" id="UP000288805">
    <property type="component" value="Unassembled WGS sequence"/>
</dbReference>
<proteinExistence type="predicted"/>
<accession>A0A438BSW2</accession>
<reference evidence="1 2" key="1">
    <citation type="journal article" date="2018" name="PLoS Genet.">
        <title>Population sequencing reveals clonal diversity and ancestral inbreeding in the grapevine cultivar Chardonnay.</title>
        <authorList>
            <person name="Roach M.J."/>
            <person name="Johnson D.L."/>
            <person name="Bohlmann J."/>
            <person name="van Vuuren H.J."/>
            <person name="Jones S.J."/>
            <person name="Pretorius I.S."/>
            <person name="Schmidt S.A."/>
            <person name="Borneman A.R."/>
        </authorList>
    </citation>
    <scope>NUCLEOTIDE SEQUENCE [LARGE SCALE GENOMIC DNA]</scope>
    <source>
        <strain evidence="2">cv. Chardonnay</strain>
        <tissue evidence="1">Leaf</tissue>
    </source>
</reference>
<name>A0A438BSW2_VITVI</name>
<dbReference type="AlphaFoldDB" id="A0A438BSW2"/>
<evidence type="ECO:0000313" key="2">
    <source>
        <dbReference type="Proteomes" id="UP000288805"/>
    </source>
</evidence>
<comment type="caution">
    <text evidence="1">The sequence shown here is derived from an EMBL/GenBank/DDBJ whole genome shotgun (WGS) entry which is preliminary data.</text>
</comment>
<gene>
    <name evidence="1" type="ORF">CK203_089275</name>
</gene>